<evidence type="ECO:0000313" key="6">
    <source>
        <dbReference type="EMBL" id="QBK85258.1"/>
    </source>
</evidence>
<dbReference type="InterPro" id="IPR011051">
    <property type="entry name" value="RmlC_Cupin_sf"/>
</dbReference>
<dbReference type="GO" id="GO:0008198">
    <property type="term" value="F:ferrous iron binding"/>
    <property type="evidence" value="ECO:0007669"/>
    <property type="project" value="TreeGrafter"/>
</dbReference>
<dbReference type="Gene3D" id="2.60.120.10">
    <property type="entry name" value="Jelly Rolls"/>
    <property type="match status" value="1"/>
</dbReference>
<accession>A0A481YPZ6</accession>
<gene>
    <name evidence="6" type="ORF">LCIVAC01_00670</name>
</gene>
<dbReference type="PANTHER" id="PTHR12918">
    <property type="entry name" value="CYSTEINE DIOXYGENASE"/>
    <property type="match status" value="1"/>
</dbReference>
<dbReference type="EMBL" id="MK500311">
    <property type="protein sequence ID" value="QBK85258.1"/>
    <property type="molecule type" value="Genomic_DNA"/>
</dbReference>
<dbReference type="SUPFAM" id="SSF51182">
    <property type="entry name" value="RmlC-like cupins"/>
    <property type="match status" value="1"/>
</dbReference>
<organism evidence="6">
    <name type="scientific">Iridovirus LCIVAC01</name>
    <dbReference type="NCBI Taxonomy" id="2506607"/>
    <lineage>
        <taxon>Viruses</taxon>
        <taxon>Varidnaviria</taxon>
        <taxon>Bamfordvirae</taxon>
        <taxon>Nucleocytoviricota</taxon>
        <taxon>Megaviricetes</taxon>
        <taxon>Pimascovirales</taxon>
        <taxon>Pimascovirales incertae sedis</taxon>
        <taxon>Iridoviridae</taxon>
    </lineage>
</organism>
<dbReference type="InterPro" id="IPR014710">
    <property type="entry name" value="RmlC-like_jellyroll"/>
</dbReference>
<dbReference type="PANTHER" id="PTHR12918:SF1">
    <property type="entry name" value="CYSTEINE DIOXYGENASE TYPE 1"/>
    <property type="match status" value="1"/>
</dbReference>
<evidence type="ECO:0000256" key="4">
    <source>
        <dbReference type="ARBA" id="ARBA00023002"/>
    </source>
</evidence>
<comment type="similarity">
    <text evidence="1">Belongs to the cysteine dioxygenase family.</text>
</comment>
<sequence>MRIPIIKKLPKLIQRINFSLAQPKKISSWIPSIPFIPNIKSAISQLDAYQGTDWKPFASDEEKRMLIYRNTNFDIIIRSWPAKSSIGFHDHPINGCIFKMLEGSLEESILYASSDLVSNSTVKVEDGVKYISNDIGYHSIRNPSENRSVSLHIYCPGYYIPKFF</sequence>
<reference evidence="6" key="1">
    <citation type="journal article" date="2019" name="MBio">
        <title>Virus Genomes from Deep Sea Sediments Expand the Ocean Megavirome and Support Independent Origins of Viral Gigantism.</title>
        <authorList>
            <person name="Backstrom D."/>
            <person name="Yutin N."/>
            <person name="Jorgensen S.L."/>
            <person name="Dharamshi J."/>
            <person name="Homa F."/>
            <person name="Zaremba-Niedwiedzka K."/>
            <person name="Spang A."/>
            <person name="Wolf Y.I."/>
            <person name="Koonin E.V."/>
            <person name="Ettema T.J."/>
        </authorList>
    </citation>
    <scope>NUCLEOTIDE SEQUENCE</scope>
</reference>
<evidence type="ECO:0000256" key="1">
    <source>
        <dbReference type="ARBA" id="ARBA00006622"/>
    </source>
</evidence>
<proteinExistence type="inferred from homology"/>
<dbReference type="CDD" id="cd10548">
    <property type="entry name" value="cupin_CDO"/>
    <property type="match status" value="1"/>
</dbReference>
<keyword evidence="4" id="KW-0560">Oxidoreductase</keyword>
<evidence type="ECO:0000256" key="5">
    <source>
        <dbReference type="ARBA" id="ARBA00023004"/>
    </source>
</evidence>
<name>A0A481YPZ6_9VIRU</name>
<keyword evidence="2" id="KW-0479">Metal-binding</keyword>
<dbReference type="GO" id="GO:0016702">
    <property type="term" value="F:oxidoreductase activity, acting on single donors with incorporation of molecular oxygen, incorporation of two atoms of oxygen"/>
    <property type="evidence" value="ECO:0007669"/>
    <property type="project" value="InterPro"/>
</dbReference>
<evidence type="ECO:0000256" key="3">
    <source>
        <dbReference type="ARBA" id="ARBA00022964"/>
    </source>
</evidence>
<dbReference type="InterPro" id="IPR010300">
    <property type="entry name" value="CDO_1"/>
</dbReference>
<keyword evidence="5" id="KW-0408">Iron</keyword>
<protein>
    <submittedName>
        <fullName evidence="6">Cysteine dioxygenase type I</fullName>
    </submittedName>
</protein>
<evidence type="ECO:0000256" key="2">
    <source>
        <dbReference type="ARBA" id="ARBA00022723"/>
    </source>
</evidence>
<dbReference type="Pfam" id="PF05995">
    <property type="entry name" value="CDO_I"/>
    <property type="match status" value="1"/>
</dbReference>
<keyword evidence="3 6" id="KW-0223">Dioxygenase</keyword>